<dbReference type="PANTHER" id="PTHR14859:SF15">
    <property type="entry name" value="ENDONUCLEASE_EXONUCLEASE_PHOSPHATASE DOMAIN-CONTAINING PROTEIN"/>
    <property type="match status" value="1"/>
</dbReference>
<dbReference type="GO" id="GO:0004527">
    <property type="term" value="F:exonuclease activity"/>
    <property type="evidence" value="ECO:0007669"/>
    <property type="project" value="UniProtKB-KW"/>
</dbReference>
<dbReference type="GO" id="GO:0016020">
    <property type="term" value="C:membrane"/>
    <property type="evidence" value="ECO:0007669"/>
    <property type="project" value="GOC"/>
</dbReference>
<dbReference type="Gene3D" id="3.60.10.10">
    <property type="entry name" value="Endonuclease/exonuclease/phosphatase"/>
    <property type="match status" value="1"/>
</dbReference>
<dbReference type="EMBL" id="PYAS01000003">
    <property type="protein sequence ID" value="PSL31172.1"/>
    <property type="molecule type" value="Genomic_DNA"/>
</dbReference>
<reference evidence="2 3" key="1">
    <citation type="submission" date="2018-03" db="EMBL/GenBank/DDBJ databases">
        <title>Genomic Encyclopedia of Archaeal and Bacterial Type Strains, Phase II (KMG-II): from individual species to whole genera.</title>
        <authorList>
            <person name="Goeker M."/>
        </authorList>
    </citation>
    <scope>NUCLEOTIDE SEQUENCE [LARGE SCALE GENOMIC DNA]</scope>
    <source>
        <strain evidence="2 3">DSM 29057</strain>
    </source>
</reference>
<dbReference type="AlphaFoldDB" id="A0A2P8GB22"/>
<sequence>MAVLLHTTAFAQSGGAAAQRLKVMTYNIRIASPPSKGWGYTDLPAIAAVINREQPDLVALQEVDAFTDRSGKQSHQARELGKLTGMEYHFAKAIDRSNGDYGVAVLSRYPIEKAESFRLSTVSGHPEAETRAAAVVTVRTPMGRVVFISAHLDHLSDADRSHQIGQLNNILHRYRKRPVILGADLNAVPNNPVISQLKLAMPCTRCPLTFPADHPDRTLDYLMLNQRAGKAFERHNYHAVAEHYASDHFPLVMELTMNH</sequence>
<comment type="caution">
    <text evidence="2">The sequence shown here is derived from an EMBL/GenBank/DDBJ whole genome shotgun (WGS) entry which is preliminary data.</text>
</comment>
<evidence type="ECO:0000313" key="2">
    <source>
        <dbReference type="EMBL" id="PSL31172.1"/>
    </source>
</evidence>
<keyword evidence="2" id="KW-0255">Endonuclease</keyword>
<accession>A0A2P8GB22</accession>
<dbReference type="InterPro" id="IPR051916">
    <property type="entry name" value="GPI-anchor_lipid_remodeler"/>
</dbReference>
<dbReference type="InterPro" id="IPR036691">
    <property type="entry name" value="Endo/exonu/phosph_ase_sf"/>
</dbReference>
<keyword evidence="2" id="KW-0378">Hydrolase</keyword>
<dbReference type="GO" id="GO:0004519">
    <property type="term" value="F:endonuclease activity"/>
    <property type="evidence" value="ECO:0007669"/>
    <property type="project" value="UniProtKB-KW"/>
</dbReference>
<keyword evidence="2" id="KW-0269">Exonuclease</keyword>
<name>A0A2P8GB22_9BACT</name>
<dbReference type="PANTHER" id="PTHR14859">
    <property type="entry name" value="CALCOFLUOR WHITE HYPERSENSITIVE PROTEIN PRECURSOR"/>
    <property type="match status" value="1"/>
</dbReference>
<evidence type="ECO:0000259" key="1">
    <source>
        <dbReference type="Pfam" id="PF03372"/>
    </source>
</evidence>
<gene>
    <name evidence="2" type="ORF">CLV60_10338</name>
</gene>
<evidence type="ECO:0000313" key="3">
    <source>
        <dbReference type="Proteomes" id="UP000241964"/>
    </source>
</evidence>
<keyword evidence="3" id="KW-1185">Reference proteome</keyword>
<keyword evidence="2" id="KW-0540">Nuclease</keyword>
<organism evidence="2 3">
    <name type="scientific">Dyadobacter jiangsuensis</name>
    <dbReference type="NCBI Taxonomy" id="1591085"/>
    <lineage>
        <taxon>Bacteria</taxon>
        <taxon>Pseudomonadati</taxon>
        <taxon>Bacteroidota</taxon>
        <taxon>Cytophagia</taxon>
        <taxon>Cytophagales</taxon>
        <taxon>Spirosomataceae</taxon>
        <taxon>Dyadobacter</taxon>
    </lineage>
</organism>
<dbReference type="GO" id="GO:0006506">
    <property type="term" value="P:GPI anchor biosynthetic process"/>
    <property type="evidence" value="ECO:0007669"/>
    <property type="project" value="TreeGrafter"/>
</dbReference>
<protein>
    <submittedName>
        <fullName evidence="2">Endonuclease/exonuclease/phosphatase family metal-dependent hydrolase</fullName>
    </submittedName>
</protein>
<dbReference type="InterPro" id="IPR005135">
    <property type="entry name" value="Endo/exonuclease/phosphatase"/>
</dbReference>
<feature type="domain" description="Endonuclease/exonuclease/phosphatase" evidence="1">
    <location>
        <begin position="24"/>
        <end position="248"/>
    </location>
</feature>
<dbReference type="Pfam" id="PF03372">
    <property type="entry name" value="Exo_endo_phos"/>
    <property type="match status" value="1"/>
</dbReference>
<dbReference type="SUPFAM" id="SSF56219">
    <property type="entry name" value="DNase I-like"/>
    <property type="match status" value="1"/>
</dbReference>
<dbReference type="Proteomes" id="UP000241964">
    <property type="component" value="Unassembled WGS sequence"/>
</dbReference>
<proteinExistence type="predicted"/>